<evidence type="ECO:0000256" key="2">
    <source>
        <dbReference type="ARBA" id="ARBA00022692"/>
    </source>
</evidence>
<accession>A0A3L7ADH2</accession>
<keyword evidence="3 5" id="KW-1133">Transmembrane helix</keyword>
<evidence type="ECO:0000256" key="1">
    <source>
        <dbReference type="ARBA" id="ARBA00004141"/>
    </source>
</evidence>
<feature type="transmembrane region" description="Helical" evidence="5">
    <location>
        <begin position="403"/>
        <end position="419"/>
    </location>
</feature>
<dbReference type="Pfam" id="PF04932">
    <property type="entry name" value="Wzy_C"/>
    <property type="match status" value="1"/>
</dbReference>
<feature type="transmembrane region" description="Helical" evidence="5">
    <location>
        <begin position="86"/>
        <end position="104"/>
    </location>
</feature>
<keyword evidence="4 5" id="KW-0472">Membrane</keyword>
<dbReference type="InterPro" id="IPR007016">
    <property type="entry name" value="O-antigen_ligase-rel_domated"/>
</dbReference>
<dbReference type="Proteomes" id="UP000272503">
    <property type="component" value="Unassembled WGS sequence"/>
</dbReference>
<feature type="transmembrane region" description="Helical" evidence="5">
    <location>
        <begin position="110"/>
        <end position="130"/>
    </location>
</feature>
<proteinExistence type="predicted"/>
<feature type="transmembrane region" description="Helical" evidence="5">
    <location>
        <begin position="263"/>
        <end position="284"/>
    </location>
</feature>
<feature type="transmembrane region" description="Helical" evidence="5">
    <location>
        <begin position="376"/>
        <end position="397"/>
    </location>
</feature>
<keyword evidence="7" id="KW-0436">Ligase</keyword>
<feature type="transmembrane region" description="Helical" evidence="5">
    <location>
        <begin position="29"/>
        <end position="47"/>
    </location>
</feature>
<sequence>MDTTKLLIAAVVGLCLILWQGINRTTIAAILVSLLFSSFTITLIKGASQSHIGIAHSGVELTAASLLIIVALLAYSLVFRRFPVPWMALPFVVYSLFAVMFIWGGTTAQWSGVFLVIVAIAAFALGIVGGKSISFESRTAGFLLFLVAAVVAIEVIVVLLQFAGVSIFPMDGRIAKLMGTRTNGTFEHPANLGKALVFLSVLVLPFLRSASRVRTGVASVTLAATLIPLVLSGGRANLIAYVGMLAVWFWFNRPRLSGRIRIFAIVAAVIAGAAVTTSVIVRMLEQGSLGERDHFIEVALAQIGRTPWFGVGLNNYLDAVGPYDKLTSQGWPVHNIFLHMAVETGIIGAILFFGPLIWSFIIAFRMRRVGGNQETMARAYLALLPVVLSIGFTGWALLSNSELYLWFLISGFFIGQLSRDRWERKVSKRFDGLLNGVNIPQLRLGLGRDAK</sequence>
<comment type="caution">
    <text evidence="7">The sequence shown here is derived from an EMBL/GenBank/DDBJ whole genome shotgun (WGS) entry which is preliminary data.</text>
</comment>
<keyword evidence="8" id="KW-1185">Reference proteome</keyword>
<evidence type="ECO:0000256" key="3">
    <source>
        <dbReference type="ARBA" id="ARBA00022989"/>
    </source>
</evidence>
<feature type="transmembrane region" description="Helical" evidence="5">
    <location>
        <begin position="59"/>
        <end position="79"/>
    </location>
</feature>
<dbReference type="PANTHER" id="PTHR37422">
    <property type="entry name" value="TEICHURONIC ACID BIOSYNTHESIS PROTEIN TUAE"/>
    <property type="match status" value="1"/>
</dbReference>
<gene>
    <name evidence="7" type="ORF">D9V32_03010</name>
</gene>
<dbReference type="InterPro" id="IPR051533">
    <property type="entry name" value="WaaL-like"/>
</dbReference>
<feature type="transmembrane region" description="Helical" evidence="5">
    <location>
        <begin position="142"/>
        <end position="168"/>
    </location>
</feature>
<feature type="transmembrane region" description="Helical" evidence="5">
    <location>
        <begin position="236"/>
        <end position="251"/>
    </location>
</feature>
<dbReference type="GO" id="GO:0016874">
    <property type="term" value="F:ligase activity"/>
    <property type="evidence" value="ECO:0007669"/>
    <property type="project" value="UniProtKB-KW"/>
</dbReference>
<protein>
    <submittedName>
        <fullName evidence="7">O-antigen ligase family protein</fullName>
    </submittedName>
</protein>
<organism evidence="7 8">
    <name type="scientific">Mycetocola tolaasinivorans</name>
    <dbReference type="NCBI Taxonomy" id="76635"/>
    <lineage>
        <taxon>Bacteria</taxon>
        <taxon>Bacillati</taxon>
        <taxon>Actinomycetota</taxon>
        <taxon>Actinomycetes</taxon>
        <taxon>Micrococcales</taxon>
        <taxon>Microbacteriaceae</taxon>
        <taxon>Mycetocola</taxon>
    </lineage>
</organism>
<comment type="subcellular location">
    <subcellularLocation>
        <location evidence="1">Membrane</location>
        <topology evidence="1">Multi-pass membrane protein</topology>
    </subcellularLocation>
</comment>
<name>A0A3L7ADH2_9MICO</name>
<dbReference type="RefSeq" id="WP_121647415.1">
    <property type="nucleotide sequence ID" value="NZ_RCUX01000002.1"/>
</dbReference>
<evidence type="ECO:0000313" key="8">
    <source>
        <dbReference type="Proteomes" id="UP000272503"/>
    </source>
</evidence>
<dbReference type="PANTHER" id="PTHR37422:SF13">
    <property type="entry name" value="LIPOPOLYSACCHARIDE BIOSYNTHESIS PROTEIN PA4999-RELATED"/>
    <property type="match status" value="1"/>
</dbReference>
<evidence type="ECO:0000256" key="4">
    <source>
        <dbReference type="ARBA" id="ARBA00023136"/>
    </source>
</evidence>
<dbReference type="OrthoDB" id="3373353at2"/>
<dbReference type="AlphaFoldDB" id="A0A3L7ADH2"/>
<reference evidence="7 8" key="1">
    <citation type="submission" date="2018-10" db="EMBL/GenBank/DDBJ databases">
        <authorList>
            <person name="Li J."/>
        </authorList>
    </citation>
    <scope>NUCLEOTIDE SEQUENCE [LARGE SCALE GENOMIC DNA]</scope>
    <source>
        <strain evidence="7 8">IF 016277</strain>
    </source>
</reference>
<keyword evidence="2 5" id="KW-0812">Transmembrane</keyword>
<evidence type="ECO:0000256" key="5">
    <source>
        <dbReference type="SAM" id="Phobius"/>
    </source>
</evidence>
<evidence type="ECO:0000313" key="7">
    <source>
        <dbReference type="EMBL" id="RLP77432.1"/>
    </source>
</evidence>
<dbReference type="EMBL" id="RCUX01000002">
    <property type="protein sequence ID" value="RLP77432.1"/>
    <property type="molecule type" value="Genomic_DNA"/>
</dbReference>
<feature type="domain" description="O-antigen ligase-related" evidence="6">
    <location>
        <begin position="222"/>
        <end position="353"/>
    </location>
</feature>
<dbReference type="GO" id="GO:0016020">
    <property type="term" value="C:membrane"/>
    <property type="evidence" value="ECO:0007669"/>
    <property type="project" value="UniProtKB-SubCell"/>
</dbReference>
<evidence type="ECO:0000259" key="6">
    <source>
        <dbReference type="Pfam" id="PF04932"/>
    </source>
</evidence>
<feature type="transmembrane region" description="Helical" evidence="5">
    <location>
        <begin position="336"/>
        <end position="364"/>
    </location>
</feature>